<feature type="compositionally biased region" description="Gly residues" evidence="1">
    <location>
        <begin position="267"/>
        <end position="301"/>
    </location>
</feature>
<evidence type="ECO:0000256" key="1">
    <source>
        <dbReference type="SAM" id="MobiDB-lite"/>
    </source>
</evidence>
<dbReference type="GeneID" id="91093959"/>
<evidence type="ECO:0008006" key="4">
    <source>
        <dbReference type="Google" id="ProtNLM"/>
    </source>
</evidence>
<feature type="compositionally biased region" description="Polar residues" evidence="1">
    <location>
        <begin position="323"/>
        <end position="351"/>
    </location>
</feature>
<organism evidence="2 3">
    <name type="scientific">Kwoniella dendrophila CBS 6074</name>
    <dbReference type="NCBI Taxonomy" id="1295534"/>
    <lineage>
        <taxon>Eukaryota</taxon>
        <taxon>Fungi</taxon>
        <taxon>Dikarya</taxon>
        <taxon>Basidiomycota</taxon>
        <taxon>Agaricomycotina</taxon>
        <taxon>Tremellomycetes</taxon>
        <taxon>Tremellales</taxon>
        <taxon>Cryptococcaceae</taxon>
        <taxon>Kwoniella</taxon>
    </lineage>
</organism>
<dbReference type="AlphaFoldDB" id="A0AAX4JV22"/>
<name>A0AAX4JV22_9TREE</name>
<protein>
    <recommendedName>
        <fullName evidence="4">Dehydrin</fullName>
    </recommendedName>
</protein>
<feature type="compositionally biased region" description="Low complexity" evidence="1">
    <location>
        <begin position="125"/>
        <end position="163"/>
    </location>
</feature>
<accession>A0AAX4JV22</accession>
<dbReference type="EMBL" id="CP144101">
    <property type="protein sequence ID" value="WWC88378.1"/>
    <property type="molecule type" value="Genomic_DNA"/>
</dbReference>
<feature type="compositionally biased region" description="Low complexity" evidence="1">
    <location>
        <begin position="200"/>
        <end position="222"/>
    </location>
</feature>
<keyword evidence="3" id="KW-1185">Reference proteome</keyword>
<sequence>MTTHNNATHKATHDETAAKPSVGQKIGGTVQELVGKATNNPGKVAEGEAKKHGLAGPPGGPQGYNEELKHGNNPGGPTGEHSINPTHSSTHNNTTSTGHHNSTSTTGAAVGGLEHEKHKHDHNNHNNTTTGLGNTTSHSHTGTGTHSTGLNNSTSHTGTTGHHQIGNQTPFPPGQGEPGLGGHPQQHHNNGITGSHHDGLTGSHNTSTTGGLTGSHHNTTGHSGLGSHGTHGNHGTSSATRPGEEFGIGGVHAPTGHQQGLPLGESRIGGGGPEGLSGTGSHVGGVHGTTQGGLHGQGISGTHGQDVNSVVGHHGVDSGISGGVNQNGVSSEIQPPFGGSSTTGQTGERRY</sequence>
<gene>
    <name evidence="2" type="ORF">L201_003289</name>
</gene>
<feature type="region of interest" description="Disordered" evidence="1">
    <location>
        <begin position="1"/>
        <end position="24"/>
    </location>
</feature>
<dbReference type="RefSeq" id="XP_066075141.1">
    <property type="nucleotide sequence ID" value="XM_066219044.1"/>
</dbReference>
<reference evidence="2 3" key="1">
    <citation type="submission" date="2024-01" db="EMBL/GenBank/DDBJ databases">
        <title>Comparative genomics of Cryptococcus and Kwoniella reveals pathogenesis evolution and contrasting modes of karyotype evolution via chromosome fusion or intercentromeric recombination.</title>
        <authorList>
            <person name="Coelho M.A."/>
            <person name="David-Palma M."/>
            <person name="Shea T."/>
            <person name="Bowers K."/>
            <person name="McGinley-Smith S."/>
            <person name="Mohammad A.W."/>
            <person name="Gnirke A."/>
            <person name="Yurkov A.M."/>
            <person name="Nowrousian M."/>
            <person name="Sun S."/>
            <person name="Cuomo C.A."/>
            <person name="Heitman J."/>
        </authorList>
    </citation>
    <scope>NUCLEOTIDE SEQUENCE [LARGE SCALE GENOMIC DNA]</scope>
    <source>
        <strain evidence="2 3">CBS 6074</strain>
    </source>
</reference>
<feature type="region of interest" description="Disordered" evidence="1">
    <location>
        <begin position="39"/>
        <end position="351"/>
    </location>
</feature>
<dbReference type="Proteomes" id="UP001355207">
    <property type="component" value="Chromosome 4"/>
</dbReference>
<evidence type="ECO:0000313" key="3">
    <source>
        <dbReference type="Proteomes" id="UP001355207"/>
    </source>
</evidence>
<evidence type="ECO:0000313" key="2">
    <source>
        <dbReference type="EMBL" id="WWC88378.1"/>
    </source>
</evidence>
<feature type="compositionally biased region" description="Low complexity" evidence="1">
    <location>
        <begin position="86"/>
        <end position="107"/>
    </location>
</feature>
<proteinExistence type="predicted"/>